<dbReference type="AlphaFoldDB" id="A0A835E772"/>
<reference evidence="3" key="1">
    <citation type="submission" date="2020-07" db="EMBL/GenBank/DDBJ databases">
        <title>Genome sequence and genetic diversity analysis of an under-domesticated orphan crop, white fonio (Digitaria exilis).</title>
        <authorList>
            <person name="Bennetzen J.L."/>
            <person name="Chen S."/>
            <person name="Ma X."/>
            <person name="Wang X."/>
            <person name="Yssel A.E.J."/>
            <person name="Chaluvadi S.R."/>
            <person name="Johnson M."/>
            <person name="Gangashetty P."/>
            <person name="Hamidou F."/>
            <person name="Sanogo M.D."/>
            <person name="Zwaenepoel A."/>
            <person name="Wallace J."/>
            <person name="Van De Peer Y."/>
            <person name="Van Deynze A."/>
        </authorList>
    </citation>
    <scope>NUCLEOTIDE SEQUENCE</scope>
    <source>
        <tissue evidence="3">Leaves</tissue>
    </source>
</reference>
<dbReference type="InterPro" id="IPR032675">
    <property type="entry name" value="LRR_dom_sf"/>
</dbReference>
<evidence type="ECO:0000256" key="1">
    <source>
        <dbReference type="ARBA" id="ARBA00022737"/>
    </source>
</evidence>
<gene>
    <name evidence="3" type="ORF">HU200_048692</name>
</gene>
<keyword evidence="1" id="KW-0677">Repeat</keyword>
<comment type="caution">
    <text evidence="3">The sequence shown here is derived from an EMBL/GenBank/DDBJ whole genome shotgun (WGS) entry which is preliminary data.</text>
</comment>
<dbReference type="EMBL" id="JACEFO010002208">
    <property type="protein sequence ID" value="KAF8673144.1"/>
    <property type="molecule type" value="Genomic_DNA"/>
</dbReference>
<evidence type="ECO:0000259" key="2">
    <source>
        <dbReference type="Pfam" id="PF23598"/>
    </source>
</evidence>
<evidence type="ECO:0000313" key="4">
    <source>
        <dbReference type="Proteomes" id="UP000636709"/>
    </source>
</evidence>
<dbReference type="PANTHER" id="PTHR23155">
    <property type="entry name" value="DISEASE RESISTANCE PROTEIN RP"/>
    <property type="match status" value="1"/>
</dbReference>
<dbReference type="Gene3D" id="3.80.10.10">
    <property type="entry name" value="Ribonuclease Inhibitor"/>
    <property type="match status" value="1"/>
</dbReference>
<dbReference type="PANTHER" id="PTHR23155:SF1228">
    <property type="entry name" value="NB-ARC DOMAIN CONTAINING PROTEIN, EXPRESSED"/>
    <property type="match status" value="1"/>
</dbReference>
<dbReference type="InterPro" id="IPR055414">
    <property type="entry name" value="LRR_R13L4/SHOC2-like"/>
</dbReference>
<dbReference type="GO" id="GO:0098542">
    <property type="term" value="P:defense response to other organism"/>
    <property type="evidence" value="ECO:0007669"/>
    <property type="project" value="TreeGrafter"/>
</dbReference>
<keyword evidence="4" id="KW-1185">Reference proteome</keyword>
<organism evidence="3 4">
    <name type="scientific">Digitaria exilis</name>
    <dbReference type="NCBI Taxonomy" id="1010633"/>
    <lineage>
        <taxon>Eukaryota</taxon>
        <taxon>Viridiplantae</taxon>
        <taxon>Streptophyta</taxon>
        <taxon>Embryophyta</taxon>
        <taxon>Tracheophyta</taxon>
        <taxon>Spermatophyta</taxon>
        <taxon>Magnoliopsida</taxon>
        <taxon>Liliopsida</taxon>
        <taxon>Poales</taxon>
        <taxon>Poaceae</taxon>
        <taxon>PACMAD clade</taxon>
        <taxon>Panicoideae</taxon>
        <taxon>Panicodae</taxon>
        <taxon>Paniceae</taxon>
        <taxon>Anthephorinae</taxon>
        <taxon>Digitaria</taxon>
    </lineage>
</organism>
<evidence type="ECO:0000313" key="3">
    <source>
        <dbReference type="EMBL" id="KAF8673144.1"/>
    </source>
</evidence>
<dbReference type="InterPro" id="IPR044974">
    <property type="entry name" value="Disease_R_plants"/>
</dbReference>
<dbReference type="SUPFAM" id="SSF52058">
    <property type="entry name" value="L domain-like"/>
    <property type="match status" value="1"/>
</dbReference>
<proteinExistence type="predicted"/>
<name>A0A835E772_9POAL</name>
<protein>
    <recommendedName>
        <fullName evidence="2">Disease resistance R13L4/SHOC-2-like LRR domain-containing protein</fullName>
    </recommendedName>
</protein>
<dbReference type="Proteomes" id="UP000636709">
    <property type="component" value="Unassembled WGS sequence"/>
</dbReference>
<sequence length="131" mass="15117">MLHLSIFPEENWTKKDSLIWMWVAEGFIIEEQENRSFEIGERALLSFMALRVLALEYCGVMGSQYLKSIGKLHRLRYLELQGTGVYDLPMEMLNLENLFLLDVKHARFDDMPKTVAKLSHLQNLQIGEGGG</sequence>
<feature type="domain" description="Disease resistance R13L4/SHOC-2-like LRR" evidence="2">
    <location>
        <begin position="43"/>
        <end position="127"/>
    </location>
</feature>
<accession>A0A835E772</accession>
<dbReference type="Pfam" id="PF23598">
    <property type="entry name" value="LRR_14"/>
    <property type="match status" value="1"/>
</dbReference>